<feature type="domain" description="EamA" evidence="8">
    <location>
        <begin position="7"/>
        <end position="145"/>
    </location>
</feature>
<dbReference type="Proteomes" id="UP000017700">
    <property type="component" value="Chromosome"/>
</dbReference>
<dbReference type="GO" id="GO:0016020">
    <property type="term" value="C:membrane"/>
    <property type="evidence" value="ECO:0007669"/>
    <property type="project" value="InterPro"/>
</dbReference>
<evidence type="ECO:0000313" key="12">
    <source>
        <dbReference type="Proteomes" id="UP000233778"/>
    </source>
</evidence>
<keyword evidence="6 7" id="KW-0472">Membrane</keyword>
<feature type="transmembrane region" description="Helical" evidence="7">
    <location>
        <begin position="70"/>
        <end position="89"/>
    </location>
</feature>
<protein>
    <submittedName>
        <fullName evidence="10">EamA/RhaT family transporter</fullName>
    </submittedName>
</protein>
<proteinExistence type="inferred from homology"/>
<keyword evidence="3" id="KW-1003">Cell membrane</keyword>
<keyword evidence="4 7" id="KW-0812">Transmembrane</keyword>
<reference evidence="10" key="4">
    <citation type="submission" date="2017-11" db="EMBL/GenBank/DDBJ databases">
        <title>Complete genome sequence of Serratia sp. ATCC 39006.</title>
        <authorList>
            <person name="Hampton H.G."/>
            <person name="Jackson S.A."/>
            <person name="Jauregui R."/>
            <person name="Poulter G.T.M."/>
            <person name="Salmond G.P.C."/>
            <person name="Fineran P.C."/>
        </authorList>
    </citation>
    <scope>NUCLEOTIDE SEQUENCE</scope>
    <source>
        <strain evidence="10">ATCC 39006</strain>
    </source>
</reference>
<sequence length="300" mass="32901">MKATRLSGIIYALLAAIFNGTVGVFSVKLFQSGLSPNQVAFYKCSLGLIIISLIVFSFRKGKALVTFFQSKWIVVAVCAFFGFFVLYHFETNAYVTTNVSTVVFILFGSATVFSFLLSAISERRFFNVKEIQAIVLSIVGLYLIFSNDGGINLSLDKGLINAALAGLGYGLFLFLSKKLKLGSGIPQMCILLLFGSIYLYIPVHQELKISDISPQVTLILILLAILPTIGGFWCTTKALTLTSSQSVQLIELSEPIFAIIFSMVFLGQVSTISQYIGGGLVFFAIFLHEFNILPRRLKTA</sequence>
<keyword evidence="5 7" id="KW-1133">Transmembrane helix</keyword>
<keyword evidence="11" id="KW-1185">Reference proteome</keyword>
<dbReference type="RefSeq" id="WP_021015671.1">
    <property type="nucleotide sequence ID" value="NZ_CP025084.1"/>
</dbReference>
<evidence type="ECO:0000313" key="9">
    <source>
        <dbReference type="EMBL" id="AUH01074.1"/>
    </source>
</evidence>
<dbReference type="AlphaFoldDB" id="A0A2I5TLF6"/>
<evidence type="ECO:0000256" key="1">
    <source>
        <dbReference type="ARBA" id="ARBA00004651"/>
    </source>
</evidence>
<feature type="transmembrane region" description="Helical" evidence="7">
    <location>
        <begin position="39"/>
        <end position="58"/>
    </location>
</feature>
<evidence type="ECO:0000313" key="11">
    <source>
        <dbReference type="Proteomes" id="UP000017700"/>
    </source>
</evidence>
<feature type="transmembrane region" description="Helical" evidence="7">
    <location>
        <begin position="247"/>
        <end position="266"/>
    </location>
</feature>
<dbReference type="EMBL" id="CP025084">
    <property type="protein sequence ID" value="AUH05395.1"/>
    <property type="molecule type" value="Genomic_DNA"/>
</dbReference>
<feature type="transmembrane region" description="Helical" evidence="7">
    <location>
        <begin position="101"/>
        <end position="121"/>
    </location>
</feature>
<evidence type="ECO:0000256" key="7">
    <source>
        <dbReference type="SAM" id="Phobius"/>
    </source>
</evidence>
<comment type="similarity">
    <text evidence="2">Belongs to the EamA transporter family.</text>
</comment>
<gene>
    <name evidence="9" type="ORF">CWC46_15380</name>
    <name evidence="10" type="ORF">Ser39006_015385</name>
</gene>
<reference evidence="9 12" key="3">
    <citation type="submission" date="2017-11" db="EMBL/GenBank/DDBJ databases">
        <title>Complete genome sequence of Serratia sp. ATCC 39006 LacA.</title>
        <authorList>
            <person name="Hampton H.G."/>
            <person name="Jackson S.A."/>
            <person name="Jauregui R."/>
            <person name="Poulter G.T.M."/>
            <person name="Salmond G.P.C."/>
            <person name="Fineran P.C."/>
        </authorList>
    </citation>
    <scope>NUCLEOTIDE SEQUENCE [LARGE SCALE GENOMIC DNA]</scope>
    <source>
        <strain evidence="9 12">ATCC 39006</strain>
    </source>
</reference>
<dbReference type="KEGG" id="sera:Ser39006_015385"/>
<evidence type="ECO:0000313" key="10">
    <source>
        <dbReference type="EMBL" id="AUH05395.1"/>
    </source>
</evidence>
<feature type="transmembrane region" description="Helical" evidence="7">
    <location>
        <begin position="216"/>
        <end position="235"/>
    </location>
</feature>
<evidence type="ECO:0000256" key="5">
    <source>
        <dbReference type="ARBA" id="ARBA00022989"/>
    </source>
</evidence>
<feature type="transmembrane region" description="Helical" evidence="7">
    <location>
        <begin position="9"/>
        <end position="27"/>
    </location>
</feature>
<dbReference type="InterPro" id="IPR000620">
    <property type="entry name" value="EamA_dom"/>
</dbReference>
<organism evidence="10 11">
    <name type="scientific">Serratia sp. (strain ATCC 39006)</name>
    <name type="common">Prodigiosinella confusarubida</name>
    <dbReference type="NCBI Taxonomy" id="104623"/>
    <lineage>
        <taxon>Bacteria</taxon>
        <taxon>Pseudomonadati</taxon>
        <taxon>Pseudomonadota</taxon>
        <taxon>Gammaproteobacteria</taxon>
        <taxon>Enterobacterales</taxon>
        <taxon>Pectobacteriaceae</taxon>
        <taxon>Prodigiosinella</taxon>
    </lineage>
</organism>
<dbReference type="Pfam" id="PF00892">
    <property type="entry name" value="EamA"/>
    <property type="match status" value="2"/>
</dbReference>
<feature type="transmembrane region" description="Helical" evidence="7">
    <location>
        <begin position="159"/>
        <end position="176"/>
    </location>
</feature>
<accession>A0A2I5TLF6</accession>
<feature type="domain" description="EamA" evidence="8">
    <location>
        <begin position="157"/>
        <end position="287"/>
    </location>
</feature>
<evidence type="ECO:0000259" key="8">
    <source>
        <dbReference type="Pfam" id="PF00892"/>
    </source>
</evidence>
<reference evidence="10" key="2">
    <citation type="submission" date="2013-09" db="EMBL/GenBank/DDBJ databases">
        <authorList>
            <person name="Wang G."/>
            <person name="Yang Y."/>
            <person name="Su Y."/>
        </authorList>
    </citation>
    <scope>NUCLEOTIDE SEQUENCE</scope>
    <source>
        <strain evidence="10">ATCC 39006</strain>
    </source>
</reference>
<dbReference type="SUPFAM" id="SSF103481">
    <property type="entry name" value="Multidrug resistance efflux transporter EmrE"/>
    <property type="match status" value="2"/>
</dbReference>
<feature type="transmembrane region" description="Helical" evidence="7">
    <location>
        <begin position="272"/>
        <end position="293"/>
    </location>
</feature>
<evidence type="ECO:0000256" key="3">
    <source>
        <dbReference type="ARBA" id="ARBA00022475"/>
    </source>
</evidence>
<dbReference type="Proteomes" id="UP000233778">
    <property type="component" value="Chromosome"/>
</dbReference>
<dbReference type="KEGG" id="serq:CWC46_15380"/>
<evidence type="ECO:0000256" key="2">
    <source>
        <dbReference type="ARBA" id="ARBA00007362"/>
    </source>
</evidence>
<comment type="subcellular location">
    <subcellularLocation>
        <location evidence="1">Cell membrane</location>
        <topology evidence="1">Multi-pass membrane protein</topology>
    </subcellularLocation>
</comment>
<reference evidence="10 11" key="1">
    <citation type="journal article" date="2013" name="Genome Announc.">
        <title>Draft genome sequence of Serratia sp. strain ATCC 39006, a model bacterium for analysis of the biosynthesis and regulation of prodigiosin, a carbapenem, and gas vesicles.</title>
        <authorList>
            <person name="Fineran P.C."/>
            <person name="Iglesias Cans M.C."/>
            <person name="Ramsay J.P."/>
            <person name="Wilf N.M."/>
            <person name="Cossyleon D."/>
            <person name="McNeil M.B."/>
            <person name="Williamson N.R."/>
            <person name="Monson R.E."/>
            <person name="Becher S.A."/>
            <person name="Stanton J.A."/>
            <person name="Brugger K."/>
            <person name="Brown S.D."/>
            <person name="Salmond G.P."/>
        </authorList>
    </citation>
    <scope>NUCLEOTIDE SEQUENCE [LARGE SCALE GENOMIC DNA]</scope>
    <source>
        <strain evidence="10">ATCC 39006</strain>
        <strain evidence="11">ATCC 39006 / SC 11482</strain>
    </source>
</reference>
<name>A0A2I5TLF6_SERS3</name>
<feature type="transmembrane region" description="Helical" evidence="7">
    <location>
        <begin position="133"/>
        <end position="153"/>
    </location>
</feature>
<dbReference type="PANTHER" id="PTHR22911">
    <property type="entry name" value="ACYL-MALONYL CONDENSING ENZYME-RELATED"/>
    <property type="match status" value="1"/>
</dbReference>
<dbReference type="InterPro" id="IPR037185">
    <property type="entry name" value="EmrE-like"/>
</dbReference>
<feature type="transmembrane region" description="Helical" evidence="7">
    <location>
        <begin position="188"/>
        <end position="204"/>
    </location>
</feature>
<dbReference type="OrthoDB" id="8611655at2"/>
<evidence type="ECO:0000256" key="6">
    <source>
        <dbReference type="ARBA" id="ARBA00023136"/>
    </source>
</evidence>
<dbReference type="EMBL" id="CP025085">
    <property type="protein sequence ID" value="AUH01074.1"/>
    <property type="molecule type" value="Genomic_DNA"/>
</dbReference>
<evidence type="ECO:0000256" key="4">
    <source>
        <dbReference type="ARBA" id="ARBA00022692"/>
    </source>
</evidence>